<dbReference type="Gene3D" id="3.10.450.50">
    <property type="match status" value="1"/>
</dbReference>
<proteinExistence type="predicted"/>
<evidence type="ECO:0000313" key="2">
    <source>
        <dbReference type="Proteomes" id="UP000076738"/>
    </source>
</evidence>
<dbReference type="OrthoDB" id="10331546at2759"/>
<dbReference type="EMBL" id="KV417269">
    <property type="protein sequence ID" value="KZP00564.1"/>
    <property type="molecule type" value="Genomic_DNA"/>
</dbReference>
<evidence type="ECO:0000313" key="1">
    <source>
        <dbReference type="EMBL" id="KZP00564.1"/>
    </source>
</evidence>
<name>A0A167R507_CALVF</name>
<sequence>MDDIKKPLSTRTQLALEYLRASEIDDKEALARMLSENYERTVSPLERPDIKPGAKKDVLTVHAWREGFREIKATPMDVMETLDGRVVLHIRWRGLRNDGQWVQKEEIRTISFTDGPGLFDDLQIVQVKVFIDWVGFGQWKSAKAASNTSMTAMYNHAMGLDLSMGQANAPSNQGSPPKCIVM</sequence>
<protein>
    <recommendedName>
        <fullName evidence="3">SnoaL-like domain-containing protein</fullName>
    </recommendedName>
</protein>
<gene>
    <name evidence="1" type="ORF">CALVIDRAFT_595349</name>
</gene>
<accession>A0A167R507</accession>
<evidence type="ECO:0008006" key="3">
    <source>
        <dbReference type="Google" id="ProtNLM"/>
    </source>
</evidence>
<dbReference type="AlphaFoldDB" id="A0A167R507"/>
<organism evidence="1 2">
    <name type="scientific">Calocera viscosa (strain TUFC12733)</name>
    <dbReference type="NCBI Taxonomy" id="1330018"/>
    <lineage>
        <taxon>Eukaryota</taxon>
        <taxon>Fungi</taxon>
        <taxon>Dikarya</taxon>
        <taxon>Basidiomycota</taxon>
        <taxon>Agaricomycotina</taxon>
        <taxon>Dacrymycetes</taxon>
        <taxon>Dacrymycetales</taxon>
        <taxon>Dacrymycetaceae</taxon>
        <taxon>Calocera</taxon>
    </lineage>
</organism>
<reference evidence="1 2" key="1">
    <citation type="journal article" date="2016" name="Mol. Biol. Evol.">
        <title>Comparative Genomics of Early-Diverging Mushroom-Forming Fungi Provides Insights into the Origins of Lignocellulose Decay Capabilities.</title>
        <authorList>
            <person name="Nagy L.G."/>
            <person name="Riley R."/>
            <person name="Tritt A."/>
            <person name="Adam C."/>
            <person name="Daum C."/>
            <person name="Floudas D."/>
            <person name="Sun H."/>
            <person name="Yadav J.S."/>
            <person name="Pangilinan J."/>
            <person name="Larsson K.H."/>
            <person name="Matsuura K."/>
            <person name="Barry K."/>
            <person name="Labutti K."/>
            <person name="Kuo R."/>
            <person name="Ohm R.A."/>
            <person name="Bhattacharya S.S."/>
            <person name="Shirouzu T."/>
            <person name="Yoshinaga Y."/>
            <person name="Martin F.M."/>
            <person name="Grigoriev I.V."/>
            <person name="Hibbett D.S."/>
        </authorList>
    </citation>
    <scope>NUCLEOTIDE SEQUENCE [LARGE SCALE GENOMIC DNA]</scope>
    <source>
        <strain evidence="1 2">TUFC12733</strain>
    </source>
</reference>
<keyword evidence="2" id="KW-1185">Reference proteome</keyword>
<dbReference type="Proteomes" id="UP000076738">
    <property type="component" value="Unassembled WGS sequence"/>
</dbReference>